<reference evidence="15" key="1">
    <citation type="submission" date="2016-01" db="EMBL/GenBank/DDBJ databases">
        <title>Reference transcriptome for the parasite Schistocephalus solidus: insights into the molecular evolution of parasitism.</title>
        <authorList>
            <person name="Hebert F.O."/>
            <person name="Grambauer S."/>
            <person name="Barber I."/>
            <person name="Landry C.R."/>
            <person name="Aubin-Horth N."/>
        </authorList>
    </citation>
    <scope>NUCLEOTIDE SEQUENCE</scope>
</reference>
<evidence type="ECO:0000256" key="9">
    <source>
        <dbReference type="ARBA" id="ARBA00054940"/>
    </source>
</evidence>
<keyword evidence="8 13" id="KW-0546">Nucleotide metabolism</keyword>
<dbReference type="GO" id="GO:0036222">
    <property type="term" value="F:XTP diphosphatase activity"/>
    <property type="evidence" value="ECO:0007669"/>
    <property type="project" value="UniProtKB-UniRule"/>
</dbReference>
<feature type="binding site" evidence="13">
    <location>
        <position position="112"/>
    </location>
    <ligand>
        <name>Mg(2+)</name>
        <dbReference type="ChEBI" id="CHEBI:18420"/>
    </ligand>
</feature>
<proteinExistence type="inferred from homology"/>
<feature type="binding site" evidence="13">
    <location>
        <begin position="218"/>
        <end position="221"/>
    </location>
    <ligand>
        <name>ITP</name>
        <dbReference type="ChEBI" id="CHEBI:61402"/>
    </ligand>
</feature>
<dbReference type="InterPro" id="IPR002637">
    <property type="entry name" value="RdgB/HAM1"/>
</dbReference>
<evidence type="ECO:0000256" key="3">
    <source>
        <dbReference type="ARBA" id="ARBA00022490"/>
    </source>
</evidence>
<evidence type="ECO:0000256" key="2">
    <source>
        <dbReference type="ARBA" id="ARBA00008023"/>
    </source>
</evidence>
<dbReference type="Gene3D" id="3.90.950.10">
    <property type="match status" value="1"/>
</dbReference>
<evidence type="ECO:0000256" key="14">
    <source>
        <dbReference type="RuleBase" id="RU003781"/>
    </source>
</evidence>
<comment type="subunit">
    <text evidence="13">Homodimer.</text>
</comment>
<keyword evidence="6 13" id="KW-0378">Hydrolase</keyword>
<evidence type="ECO:0000256" key="8">
    <source>
        <dbReference type="ARBA" id="ARBA00023080"/>
    </source>
</evidence>
<feature type="binding site" evidence="13">
    <location>
        <begin position="82"/>
        <end position="87"/>
    </location>
    <ligand>
        <name>ITP</name>
        <dbReference type="ChEBI" id="CHEBI:61402"/>
    </ligand>
</feature>
<feature type="binding site" evidence="13">
    <location>
        <position position="241"/>
    </location>
    <ligand>
        <name>ITP</name>
        <dbReference type="ChEBI" id="CHEBI:61402"/>
    </ligand>
</feature>
<name>A0A0X3PMG9_SCHSO</name>
<dbReference type="Gene3D" id="3.30.40.10">
    <property type="entry name" value="Zinc/RING finger domain, C3HC4 (zinc finger)"/>
    <property type="match status" value="1"/>
</dbReference>
<comment type="catalytic activity">
    <reaction evidence="13">
        <text>XTP + H2O = XMP + diphosphate + H(+)</text>
        <dbReference type="Rhea" id="RHEA:28610"/>
        <dbReference type="ChEBI" id="CHEBI:15377"/>
        <dbReference type="ChEBI" id="CHEBI:15378"/>
        <dbReference type="ChEBI" id="CHEBI:33019"/>
        <dbReference type="ChEBI" id="CHEBI:57464"/>
        <dbReference type="ChEBI" id="CHEBI:61314"/>
        <dbReference type="EC" id="3.6.1.66"/>
    </reaction>
</comment>
<feature type="binding site" evidence="13">
    <location>
        <position position="124"/>
    </location>
    <ligand>
        <name>ITP</name>
        <dbReference type="ChEBI" id="CHEBI:61402"/>
    </ligand>
</feature>
<keyword evidence="5 13" id="KW-0547">Nucleotide-binding</keyword>
<dbReference type="NCBIfam" id="TIGR00042">
    <property type="entry name" value="RdgB/HAM1 family non-canonical purine NTP pyrophosphatase"/>
    <property type="match status" value="1"/>
</dbReference>
<evidence type="ECO:0000256" key="5">
    <source>
        <dbReference type="ARBA" id="ARBA00022741"/>
    </source>
</evidence>
<dbReference type="GO" id="GO:0046872">
    <property type="term" value="F:metal ion binding"/>
    <property type="evidence" value="ECO:0007669"/>
    <property type="project" value="UniProtKB-KW"/>
</dbReference>
<dbReference type="FunFam" id="3.90.950.10:FF:000003">
    <property type="entry name" value="Inosine triphosphate pyrophosphatase"/>
    <property type="match status" value="1"/>
</dbReference>
<feature type="binding site" evidence="13">
    <location>
        <begin position="140"/>
        <end position="141"/>
    </location>
    <ligand>
        <name>ITP</name>
        <dbReference type="ChEBI" id="CHEBI:61402"/>
    </ligand>
</feature>
<comment type="catalytic activity">
    <reaction evidence="11">
        <text>dITP + H2O = dIMP + diphosphate + H(+)</text>
        <dbReference type="Rhea" id="RHEA:28342"/>
        <dbReference type="ChEBI" id="CHEBI:15377"/>
        <dbReference type="ChEBI" id="CHEBI:15378"/>
        <dbReference type="ChEBI" id="CHEBI:33019"/>
        <dbReference type="ChEBI" id="CHEBI:61194"/>
        <dbReference type="ChEBI" id="CHEBI:61382"/>
        <dbReference type="EC" id="3.6.1.66"/>
    </reaction>
    <physiologicalReaction direction="left-to-right" evidence="11">
        <dbReference type="Rhea" id="RHEA:28343"/>
    </physiologicalReaction>
</comment>
<comment type="catalytic activity">
    <reaction evidence="10">
        <text>ITP + H2O = IMP + diphosphate + H(+)</text>
        <dbReference type="Rhea" id="RHEA:29399"/>
        <dbReference type="ChEBI" id="CHEBI:15377"/>
        <dbReference type="ChEBI" id="CHEBI:15378"/>
        <dbReference type="ChEBI" id="CHEBI:33019"/>
        <dbReference type="ChEBI" id="CHEBI:58053"/>
        <dbReference type="ChEBI" id="CHEBI:61402"/>
        <dbReference type="EC" id="3.6.1.66"/>
    </reaction>
    <physiologicalReaction direction="left-to-right" evidence="10">
        <dbReference type="Rhea" id="RHEA:29400"/>
    </physiologicalReaction>
</comment>
<comment type="cofactor">
    <cofactor evidence="13">
        <name>Mg(2+)</name>
        <dbReference type="ChEBI" id="CHEBI:18420"/>
    </cofactor>
    <cofactor evidence="13">
        <name>Mn(2+)</name>
        <dbReference type="ChEBI" id="CHEBI:29035"/>
    </cofactor>
    <text evidence="13">Binds 1 divalent metal cation per subunit; can use either Mg(2+) or Mn(2+).</text>
</comment>
<dbReference type="GO" id="GO:0035870">
    <property type="term" value="F:dITP diphosphatase activity"/>
    <property type="evidence" value="ECO:0007669"/>
    <property type="project" value="UniProtKB-UniRule"/>
</dbReference>
<dbReference type="InterPro" id="IPR013083">
    <property type="entry name" value="Znf_RING/FYVE/PHD"/>
</dbReference>
<dbReference type="EC" id="3.6.1.66" evidence="13"/>
<evidence type="ECO:0000256" key="12">
    <source>
        <dbReference type="ARBA" id="ARBA00093271"/>
    </source>
</evidence>
<dbReference type="InterPro" id="IPR029001">
    <property type="entry name" value="ITPase-like_fam"/>
</dbReference>
<dbReference type="HAMAP" id="MF_03148">
    <property type="entry name" value="HAM1_NTPase"/>
    <property type="match status" value="1"/>
</dbReference>
<dbReference type="InterPro" id="IPR011011">
    <property type="entry name" value="Znf_FYVE_PHD"/>
</dbReference>
<dbReference type="SUPFAM" id="SSF52972">
    <property type="entry name" value="ITPase-like"/>
    <property type="match status" value="1"/>
</dbReference>
<dbReference type="SUPFAM" id="SSF57903">
    <property type="entry name" value="FYVE/PHD zinc finger"/>
    <property type="match status" value="1"/>
</dbReference>
<accession>A0A0X3PMG9</accession>
<dbReference type="PANTHER" id="PTHR11067:SF9">
    <property type="entry name" value="INOSINE TRIPHOSPHATE PYROPHOSPHATASE"/>
    <property type="match status" value="1"/>
</dbReference>
<gene>
    <name evidence="15" type="primary">ITPA</name>
    <name evidence="15" type="ORF">TR88687</name>
</gene>
<evidence type="ECO:0000256" key="11">
    <source>
        <dbReference type="ARBA" id="ARBA00093255"/>
    </source>
</evidence>
<evidence type="ECO:0000256" key="10">
    <source>
        <dbReference type="ARBA" id="ARBA00093218"/>
    </source>
</evidence>
<keyword evidence="7 13" id="KW-0460">Magnesium</keyword>
<evidence type="ECO:0000256" key="4">
    <source>
        <dbReference type="ARBA" id="ARBA00022723"/>
    </source>
</evidence>
<evidence type="ECO:0000256" key="13">
    <source>
        <dbReference type="HAMAP-Rule" id="MF_03148"/>
    </source>
</evidence>
<comment type="function">
    <text evidence="9">Pyrophosphatase that hydrolyzes the non-canonical purine nucleotides inosine triphosphate (ITP), deoxyinosine triphosphate (dITP) as well as 2'-deoxy-N-6-hydroxylaminopurine triphosphate (dHAPTP) and xanthosine 5'-triphosphate (XTP) to their respective monophosphate derivatives. The enzyme does not distinguish between the deoxy- and ribose forms. Probably excludes non-canonical purines from RNA and DNA precursor pools, thus preventing their incorporation into RNA and DNA and avoiding chromosomal lesions.</text>
</comment>
<organism evidence="15">
    <name type="scientific">Schistocephalus solidus</name>
    <name type="common">Tapeworm</name>
    <dbReference type="NCBI Taxonomy" id="70667"/>
    <lineage>
        <taxon>Eukaryota</taxon>
        <taxon>Metazoa</taxon>
        <taxon>Spiralia</taxon>
        <taxon>Lophotrochozoa</taxon>
        <taxon>Platyhelminthes</taxon>
        <taxon>Cestoda</taxon>
        <taxon>Eucestoda</taxon>
        <taxon>Diphyllobothriidea</taxon>
        <taxon>Diphyllobothriidae</taxon>
        <taxon>Schistocephalus</taxon>
    </lineage>
</organism>
<keyword evidence="13" id="KW-0464">Manganese</keyword>
<dbReference type="GO" id="GO:0009117">
    <property type="term" value="P:nucleotide metabolic process"/>
    <property type="evidence" value="ECO:0007669"/>
    <property type="project" value="UniProtKB-KW"/>
</dbReference>
<dbReference type="GO" id="GO:0036220">
    <property type="term" value="F:ITP diphosphatase activity"/>
    <property type="evidence" value="ECO:0007669"/>
    <property type="project" value="UniProtKB-UniRule"/>
</dbReference>
<evidence type="ECO:0000313" key="15">
    <source>
        <dbReference type="EMBL" id="JAP49532.1"/>
    </source>
</evidence>
<keyword evidence="3 13" id="KW-0963">Cytoplasm</keyword>
<dbReference type="AlphaFoldDB" id="A0A0X3PMG9"/>
<evidence type="ECO:0000256" key="1">
    <source>
        <dbReference type="ARBA" id="ARBA00004496"/>
    </source>
</evidence>
<comment type="function">
    <text evidence="13">Pyrophosphatase that hydrolyzes non-canonical purine nucleotides such as inosine triphosphate (ITP), deoxyinosine triphosphate (dITP) or xanthosine 5'-triphosphate (XTP) to their respective monophosphate derivatives. The enzyme does not distinguish between the deoxy- and ribose forms. Probably excludes non-canonical purines from RNA and DNA precursor pools, thus preventing their incorporation into RNA and DNA and avoiding chromosomal lesions.</text>
</comment>
<comment type="subcellular location">
    <subcellularLocation>
        <location evidence="1 13">Cytoplasm</location>
    </subcellularLocation>
</comment>
<dbReference type="PANTHER" id="PTHR11067">
    <property type="entry name" value="INOSINE TRIPHOSPHATE PYROPHOSPHATASE/HAM1 PROTEIN"/>
    <property type="match status" value="1"/>
</dbReference>
<sequence>MRSRETSTPCARKGCKYPFTEEAIFCSACKGSYHPTCSDLTPEAFKLSLQTAHAWKCENCLKFDATGDPVQPNKSYIITYVTSNPNKLRETLEILGEQYSTLFKSLDIDLPEYQGTAEEIAILKCRFAAEQIDGPVLVEDTGLGFDALKGLPGPYIKWFLKAVGAEGFHKMLVGFGAENTMAAATCTFAFCAGRGQPVSLFQGVTRGRIVEPRGSSGFGWDPCFLPEGYQSTYAEMDNATKNAISHRFKALQALRQFLVESPQFPSQPPPPSSDSRRLS</sequence>
<feature type="binding site" evidence="13">
    <location>
        <begin position="246"/>
        <end position="247"/>
    </location>
    <ligand>
        <name>ITP</name>
        <dbReference type="ChEBI" id="CHEBI:61402"/>
    </ligand>
</feature>
<dbReference type="InterPro" id="IPR027502">
    <property type="entry name" value="ITPase"/>
</dbReference>
<feature type="binding site" evidence="13">
    <location>
        <position position="140"/>
    </location>
    <ligand>
        <name>Mg(2+)</name>
        <dbReference type="ChEBI" id="CHEBI:18420"/>
    </ligand>
</feature>
<protein>
    <recommendedName>
        <fullName evidence="13">Inosine triphosphate pyrophosphatase</fullName>
        <shortName evidence="13">ITPase</shortName>
        <shortName evidence="13">Inosine triphosphatase</shortName>
        <ecNumber evidence="13">3.6.1.66</ecNumber>
    </recommendedName>
    <alternativeName>
        <fullName evidence="13">Non-canonical purine NTP pyrophosphatase</fullName>
    </alternativeName>
    <alternativeName>
        <fullName evidence="13">Non-standard purine NTP pyrophosphatase</fullName>
    </alternativeName>
    <alternativeName>
        <fullName evidence="13">Nucleoside-triphosphate diphosphatase</fullName>
    </alternativeName>
    <alternativeName>
        <fullName evidence="13">Nucleoside-triphosphate pyrophosphatase</fullName>
        <shortName evidence="13">NTPase</shortName>
    </alternativeName>
    <alternativeName>
        <fullName evidence="13">XTP/dITP diphosphatase</fullName>
    </alternativeName>
</protein>
<dbReference type="GO" id="GO:0000166">
    <property type="term" value="F:nucleotide binding"/>
    <property type="evidence" value="ECO:0007669"/>
    <property type="project" value="UniProtKB-KW"/>
</dbReference>
<evidence type="ECO:0000256" key="7">
    <source>
        <dbReference type="ARBA" id="ARBA00022842"/>
    </source>
</evidence>
<dbReference type="GO" id="GO:0009204">
    <property type="term" value="P:deoxyribonucleoside triphosphate catabolic process"/>
    <property type="evidence" value="ECO:0007669"/>
    <property type="project" value="UniProtKB-UniRule"/>
</dbReference>
<comment type="similarity">
    <text evidence="2 13 14">Belongs to the HAM1 NTPase family.</text>
</comment>
<keyword evidence="4 13" id="KW-0479">Metal-binding</keyword>
<dbReference type="Pfam" id="PF01725">
    <property type="entry name" value="Ham1p_like"/>
    <property type="match status" value="1"/>
</dbReference>
<dbReference type="GO" id="GO:0005737">
    <property type="term" value="C:cytoplasm"/>
    <property type="evidence" value="ECO:0007669"/>
    <property type="project" value="UniProtKB-SubCell"/>
</dbReference>
<evidence type="ECO:0000256" key="6">
    <source>
        <dbReference type="ARBA" id="ARBA00022801"/>
    </source>
</evidence>
<dbReference type="EMBL" id="GEEE01013693">
    <property type="protein sequence ID" value="JAP49532.1"/>
    <property type="molecule type" value="Transcribed_RNA"/>
</dbReference>
<dbReference type="CDD" id="cd00515">
    <property type="entry name" value="HAM1"/>
    <property type="match status" value="1"/>
</dbReference>
<comment type="catalytic activity">
    <reaction evidence="12">
        <text>N(6)-hydroxy-dATP + H2O = N(6)-hydroxy-dAMP + diphosphate + H(+)</text>
        <dbReference type="Rhea" id="RHEA:83971"/>
        <dbReference type="ChEBI" id="CHEBI:15377"/>
        <dbReference type="ChEBI" id="CHEBI:15378"/>
        <dbReference type="ChEBI" id="CHEBI:33019"/>
        <dbReference type="ChEBI" id="CHEBI:233529"/>
        <dbReference type="ChEBI" id="CHEBI:233530"/>
    </reaction>
    <physiologicalReaction direction="left-to-right" evidence="12">
        <dbReference type="Rhea" id="RHEA:83972"/>
    </physiologicalReaction>
</comment>